<dbReference type="PROSITE" id="PS50041">
    <property type="entry name" value="C_TYPE_LECTIN_2"/>
    <property type="match status" value="3"/>
</dbReference>
<dbReference type="SUPFAM" id="SSF56436">
    <property type="entry name" value="C-type lectin-like"/>
    <property type="match status" value="3"/>
</dbReference>
<dbReference type="PROSITE" id="PS00615">
    <property type="entry name" value="C_TYPE_LECTIN_1"/>
    <property type="match status" value="1"/>
</dbReference>
<reference evidence="4" key="1">
    <citation type="submission" date="2023-06" db="EMBL/GenBank/DDBJ databases">
        <authorList>
            <person name="Delattre M."/>
        </authorList>
    </citation>
    <scope>NUCLEOTIDE SEQUENCE</scope>
    <source>
        <strain evidence="4">AF72</strain>
    </source>
</reference>
<name>A0AA36CY74_9BILA</name>
<evidence type="ECO:0000256" key="1">
    <source>
        <dbReference type="ARBA" id="ARBA00023157"/>
    </source>
</evidence>
<evidence type="ECO:0000256" key="2">
    <source>
        <dbReference type="SAM" id="SignalP"/>
    </source>
</evidence>
<accession>A0AA36CY74</accession>
<dbReference type="InterPro" id="IPR018378">
    <property type="entry name" value="C-type_lectin_CS"/>
</dbReference>
<gene>
    <name evidence="4" type="ORF">MSPICULIGERA_LOCUS14356</name>
</gene>
<evidence type="ECO:0000259" key="3">
    <source>
        <dbReference type="PROSITE" id="PS50041"/>
    </source>
</evidence>
<evidence type="ECO:0000313" key="5">
    <source>
        <dbReference type="Proteomes" id="UP001177023"/>
    </source>
</evidence>
<keyword evidence="2" id="KW-0732">Signal</keyword>
<dbReference type="Pfam" id="PF00059">
    <property type="entry name" value="Lectin_C"/>
    <property type="match status" value="3"/>
</dbReference>
<feature type="chain" id="PRO_5041426408" description="C-type lectin domain-containing protein" evidence="2">
    <location>
        <begin position="19"/>
        <end position="492"/>
    </location>
</feature>
<sequence length="492" mass="53958">MILKFLGAVVCLFSIASARQCPDGASDYSAGNQCLIAFDAAATFDSAQKACALGGQLVQPVNRLHNMLAAAQIQQALSAPNAFIGVMKINGTWRYADGSSLTYQNWKSADEQNKPGASCAFLNGKDFYCSYWFLIGLSHGNWTDGTPFDFNSISGDRNASTYSLRLGWSLYMYPGNITTPYASYVCKQPANVDGLTRKKVISTAIKKVASVKAGRGFVERYCPYDSISYPAAHECVMGMKVGATYGTAGRICSLGGRLIQPMSNDENLMAGLQNAAELGGQATYIGVERIDGTWYYADGTELKYQNWKSPAEINNPDHGCVVLNSSDFFWYSADCLSKRAFICTTPDQTRVCLPGWTYFPLTGYCYYTQMAMNWNPPPQLNFTTAEAVCANEGSHLVSIHSDEENQFVADLLSSAMSTYQHDCDARLQTVIGLSHSKWTDGSTFDYNTGLGMADSYGMSDPACHSTSWSGWNATQIYANYVCKKRAHMLTYF</sequence>
<feature type="signal peptide" evidence="2">
    <location>
        <begin position="1"/>
        <end position="18"/>
    </location>
</feature>
<comment type="caution">
    <text evidence="4">The sequence shown here is derived from an EMBL/GenBank/DDBJ whole genome shotgun (WGS) entry which is preliminary data.</text>
</comment>
<protein>
    <recommendedName>
        <fullName evidence="3">C-type lectin domain-containing protein</fullName>
    </recommendedName>
</protein>
<feature type="domain" description="C-type lectin" evidence="3">
    <location>
        <begin position="231"/>
        <end position="344"/>
    </location>
</feature>
<feature type="domain" description="C-type lectin" evidence="3">
    <location>
        <begin position="361"/>
        <end position="472"/>
    </location>
</feature>
<dbReference type="PANTHER" id="PTHR22803">
    <property type="entry name" value="MANNOSE, PHOSPHOLIPASE, LECTIN RECEPTOR RELATED"/>
    <property type="match status" value="1"/>
</dbReference>
<dbReference type="InterPro" id="IPR016187">
    <property type="entry name" value="CTDL_fold"/>
</dbReference>
<keyword evidence="5" id="KW-1185">Reference proteome</keyword>
<dbReference type="Gene3D" id="3.10.100.10">
    <property type="entry name" value="Mannose-Binding Protein A, subunit A"/>
    <property type="match status" value="3"/>
</dbReference>
<dbReference type="AlphaFoldDB" id="A0AA36CY74"/>
<evidence type="ECO:0000313" key="4">
    <source>
        <dbReference type="EMBL" id="CAJ0576057.1"/>
    </source>
</evidence>
<dbReference type="InterPro" id="IPR001304">
    <property type="entry name" value="C-type_lectin-like"/>
</dbReference>
<organism evidence="4 5">
    <name type="scientific">Mesorhabditis spiculigera</name>
    <dbReference type="NCBI Taxonomy" id="96644"/>
    <lineage>
        <taxon>Eukaryota</taxon>
        <taxon>Metazoa</taxon>
        <taxon>Ecdysozoa</taxon>
        <taxon>Nematoda</taxon>
        <taxon>Chromadorea</taxon>
        <taxon>Rhabditida</taxon>
        <taxon>Rhabditina</taxon>
        <taxon>Rhabditomorpha</taxon>
        <taxon>Rhabditoidea</taxon>
        <taxon>Rhabditidae</taxon>
        <taxon>Mesorhabditinae</taxon>
        <taxon>Mesorhabditis</taxon>
    </lineage>
</organism>
<dbReference type="Proteomes" id="UP001177023">
    <property type="component" value="Unassembled WGS sequence"/>
</dbReference>
<feature type="non-terminal residue" evidence="4">
    <location>
        <position position="1"/>
    </location>
</feature>
<dbReference type="SMART" id="SM00034">
    <property type="entry name" value="CLECT"/>
    <property type="match status" value="3"/>
</dbReference>
<feature type="domain" description="C-type lectin" evidence="3">
    <location>
        <begin position="30"/>
        <end position="132"/>
    </location>
</feature>
<proteinExistence type="predicted"/>
<dbReference type="InterPro" id="IPR050111">
    <property type="entry name" value="C-type_lectin/snaclec_domain"/>
</dbReference>
<keyword evidence="1" id="KW-1015">Disulfide bond</keyword>
<dbReference type="InterPro" id="IPR016186">
    <property type="entry name" value="C-type_lectin-like/link_sf"/>
</dbReference>
<dbReference type="CDD" id="cd00037">
    <property type="entry name" value="CLECT"/>
    <property type="match status" value="1"/>
</dbReference>
<dbReference type="EMBL" id="CATQJA010002642">
    <property type="protein sequence ID" value="CAJ0576057.1"/>
    <property type="molecule type" value="Genomic_DNA"/>
</dbReference>